<dbReference type="Proteomes" id="UP000316425">
    <property type="component" value="Unassembled WGS sequence"/>
</dbReference>
<evidence type="ECO:0000256" key="4">
    <source>
        <dbReference type="ARBA" id="ARBA00023136"/>
    </source>
</evidence>
<comment type="caution">
    <text evidence="6">The sequence shown here is derived from an EMBL/GenBank/DDBJ whole genome shotgun (WGS) entry which is preliminary data.</text>
</comment>
<feature type="transmembrane region" description="Helical" evidence="5">
    <location>
        <begin position="99"/>
        <end position="119"/>
    </location>
</feature>
<dbReference type="PANTHER" id="PTHR39344:SF1">
    <property type="entry name" value="UPF0182 PROTEIN SLL1060"/>
    <property type="match status" value="1"/>
</dbReference>
<accession>A0A556PQ87</accession>
<organism evidence="6 7">
    <name type="scientific">Allobacillus salarius</name>
    <dbReference type="NCBI Taxonomy" id="1955272"/>
    <lineage>
        <taxon>Bacteria</taxon>
        <taxon>Bacillati</taxon>
        <taxon>Bacillota</taxon>
        <taxon>Bacilli</taxon>
        <taxon>Bacillales</taxon>
        <taxon>Bacillaceae</taxon>
        <taxon>Allobacillus</taxon>
    </lineage>
</organism>
<name>A0A556PQ87_9BACI</name>
<dbReference type="EMBL" id="VMHE01000004">
    <property type="protein sequence ID" value="TSJ66545.1"/>
    <property type="molecule type" value="Genomic_DNA"/>
</dbReference>
<dbReference type="InterPro" id="IPR005372">
    <property type="entry name" value="UPF0182"/>
</dbReference>
<gene>
    <name evidence="6" type="ORF">FPQ13_04425</name>
</gene>
<keyword evidence="1 5" id="KW-1003">Cell membrane</keyword>
<dbReference type="PANTHER" id="PTHR39344">
    <property type="entry name" value="UPF0182 PROTEIN SLL1060"/>
    <property type="match status" value="1"/>
</dbReference>
<proteinExistence type="inferred from homology"/>
<dbReference type="HAMAP" id="MF_01600">
    <property type="entry name" value="UPF0182"/>
    <property type="match status" value="1"/>
</dbReference>
<feature type="transmembrane region" description="Helical" evidence="5">
    <location>
        <begin position="194"/>
        <end position="212"/>
    </location>
</feature>
<feature type="transmembrane region" description="Helical" evidence="5">
    <location>
        <begin position="58"/>
        <end position="78"/>
    </location>
</feature>
<dbReference type="AlphaFoldDB" id="A0A556PQ87"/>
<feature type="transmembrane region" description="Helical" evidence="5">
    <location>
        <begin position="159"/>
        <end position="182"/>
    </location>
</feature>
<feature type="transmembrane region" description="Helical" evidence="5">
    <location>
        <begin position="12"/>
        <end position="38"/>
    </location>
</feature>
<feature type="transmembrane region" description="Helical" evidence="5">
    <location>
        <begin position="271"/>
        <end position="292"/>
    </location>
</feature>
<comment type="similarity">
    <text evidence="5">Belongs to the UPF0182 family.</text>
</comment>
<feature type="transmembrane region" description="Helical" evidence="5">
    <location>
        <begin position="245"/>
        <end position="264"/>
    </location>
</feature>
<keyword evidence="2 5" id="KW-0812">Transmembrane</keyword>
<dbReference type="GO" id="GO:0005886">
    <property type="term" value="C:plasma membrane"/>
    <property type="evidence" value="ECO:0007669"/>
    <property type="project" value="UniProtKB-SubCell"/>
</dbReference>
<evidence type="ECO:0000256" key="2">
    <source>
        <dbReference type="ARBA" id="ARBA00022692"/>
    </source>
</evidence>
<evidence type="ECO:0000313" key="7">
    <source>
        <dbReference type="Proteomes" id="UP000316425"/>
    </source>
</evidence>
<dbReference type="GO" id="GO:0005576">
    <property type="term" value="C:extracellular region"/>
    <property type="evidence" value="ECO:0007669"/>
    <property type="project" value="TreeGrafter"/>
</dbReference>
<protein>
    <recommendedName>
        <fullName evidence="5">UPF0182 protein FPQ13_04425</fullName>
    </recommendedName>
</protein>
<dbReference type="Pfam" id="PF03699">
    <property type="entry name" value="UPF0182"/>
    <property type="match status" value="1"/>
</dbReference>
<comment type="subcellular location">
    <subcellularLocation>
        <location evidence="5">Cell membrane</location>
        <topology evidence="5">Multi-pass membrane protein</topology>
    </subcellularLocation>
</comment>
<evidence type="ECO:0000256" key="5">
    <source>
        <dbReference type="HAMAP-Rule" id="MF_01600"/>
    </source>
</evidence>
<keyword evidence="3 5" id="KW-1133">Transmembrane helix</keyword>
<evidence type="ECO:0000256" key="1">
    <source>
        <dbReference type="ARBA" id="ARBA00022475"/>
    </source>
</evidence>
<reference evidence="6 7" key="1">
    <citation type="submission" date="2019-07" db="EMBL/GenBank/DDBJ databases">
        <title>Allobacillus sp. nov. SKP isolated from shrimp paste of Euphausiacea.</title>
        <authorList>
            <person name="Kanchanasin P."/>
            <person name="Tanasupawat S."/>
            <person name="Shi W."/>
            <person name="Wu L."/>
            <person name="Ma J."/>
        </authorList>
    </citation>
    <scope>NUCLEOTIDE SEQUENCE [LARGE SCALE GENOMIC DNA]</scope>
    <source>
        <strain evidence="6 7">SKP4-8</strain>
    </source>
</reference>
<sequence length="893" mass="103609">MTSTQKKKIFKWGTIFFFIFLLLLTIPVIFNFLTNYIWMESLGFESVYTTTLITKISLIVAGFLLFFIFTYFTLAGMQKIIIDTIGKAKFIQQIGPKKMVTWTNIIISILIGLLGSFIVQKIGWEPVLKVFNQVSFNQADPHFGHDLSFYFFTLPVLNFVLNVLMILSLILAGVAAFSYFMFQAFHHRIAKIQLAFYMIIFGLSLAATHYLGMYDALFTNQVNAFQKSAVYGVSYTDDVINIPSAYVLAAVTVLATVWAVITLFRKNYMRLIIPFGLYLLVLFGSQAVSVVVQQFIVSPNEFQQETPYLEKNLAMTRQAYELEDMEVKDHPGNASLDEEMVERNEMTINNIRINDSRPLKDVYNQIQTFRTYYEFKDIDIDRYMIDGEYEQVFIGARELSMKDLPEQAQTWVNQNLRYTHGYGVAMSHVNEVTAQGQPKYLVKNLPTSGEIDVERPQIYFGEQSYPTVIVNSAVDEFDYPDGESNVSNRYEADTGIPFTGLNRLLFSLNEMSFRMLVSDQVTDESQILVTRNILDRVKRIAPFFEYEEDPYIYVRDDGSLAWIIDAYLTDSQYPYAEKYNDKNNYIKNSVKIEIDAYTGEVNFYIVDEEDPLVQTYANMFPDLFTEDIPENLQAHFRYPERLFSIQAEMYGTYHMENLEVFYNREDFWQFPTEKYYDSDTEMDPYYVTMKLPDAEQEEFILMMPYTPRQRQNMIAWIGVRNDGEHYGEKIVYRFPKQRNVYGPQQIENRINQDSTISQELNLWSQGGSKVIRGNLLAIPIEDTMMYVEPIYIESSNETSLPEVKQVIIAYEDYIVMEATFDKALNRILTYIESNAAPDEIEEGEAGVPLDEANELLNEFSDLFEQYQNALSNGDWQEAADIMTQIEEKLAEVE</sequence>
<keyword evidence="4 5" id="KW-0472">Membrane</keyword>
<evidence type="ECO:0000313" key="6">
    <source>
        <dbReference type="EMBL" id="TSJ66545.1"/>
    </source>
</evidence>
<keyword evidence="7" id="KW-1185">Reference proteome</keyword>
<evidence type="ECO:0000256" key="3">
    <source>
        <dbReference type="ARBA" id="ARBA00022989"/>
    </source>
</evidence>
<dbReference type="OrthoDB" id="9763654at2"/>